<dbReference type="EMBL" id="BDQV01000114">
    <property type="protein sequence ID" value="GAY55133.1"/>
    <property type="molecule type" value="Genomic_DNA"/>
</dbReference>
<protein>
    <submittedName>
        <fullName evidence="1">Uncharacterized protein</fullName>
    </submittedName>
</protein>
<gene>
    <name evidence="1" type="ORF">CUMW_162070</name>
</gene>
<evidence type="ECO:0000313" key="2">
    <source>
        <dbReference type="Proteomes" id="UP000236630"/>
    </source>
</evidence>
<dbReference type="PANTHER" id="PTHR48450">
    <property type="entry name" value="DUF1985 DOMAIN-CONTAINING PROTEIN"/>
    <property type="match status" value="1"/>
</dbReference>
<dbReference type="PANTHER" id="PTHR48450:SF1">
    <property type="entry name" value="DUF1985 DOMAIN-CONTAINING PROTEIN"/>
    <property type="match status" value="1"/>
</dbReference>
<organism evidence="1 2">
    <name type="scientific">Citrus unshiu</name>
    <name type="common">Satsuma mandarin</name>
    <name type="synonym">Citrus nobilis var. unshiu</name>
    <dbReference type="NCBI Taxonomy" id="55188"/>
    <lineage>
        <taxon>Eukaryota</taxon>
        <taxon>Viridiplantae</taxon>
        <taxon>Streptophyta</taxon>
        <taxon>Embryophyta</taxon>
        <taxon>Tracheophyta</taxon>
        <taxon>Spermatophyta</taxon>
        <taxon>Magnoliopsida</taxon>
        <taxon>eudicotyledons</taxon>
        <taxon>Gunneridae</taxon>
        <taxon>Pentapetalae</taxon>
        <taxon>rosids</taxon>
        <taxon>malvids</taxon>
        <taxon>Sapindales</taxon>
        <taxon>Rutaceae</taxon>
        <taxon>Aurantioideae</taxon>
        <taxon>Citrus</taxon>
    </lineage>
</organism>
<proteinExistence type="predicted"/>
<evidence type="ECO:0000313" key="1">
    <source>
        <dbReference type="EMBL" id="GAY55133.1"/>
    </source>
</evidence>
<name>A0A2H5PRZ4_CITUN</name>
<sequence length="229" mass="26319">MIYESLDNALYEKDEKFRATRLENPNHKIAKYNVYDFMSGVQIYEAIGGLPSAWVVKMKKKIPRIVQWKPMASLKINFAKHQPSINAPPSVTRQSDEYDDILSPTPEQRHETFEDEVPVDNHQEQTNIEDKKLWWDLSILCLNVQTRILRLDAHALFNMFILPDGQALDDYGVYTDVGNQNFSTLTSLYSFYGDVNVGRACRSSLKCLQALTRKERLALTSTVNHGQCD</sequence>
<dbReference type="AlphaFoldDB" id="A0A2H5PRZ4"/>
<comment type="caution">
    <text evidence="1">The sequence shown here is derived from an EMBL/GenBank/DDBJ whole genome shotgun (WGS) entry which is preliminary data.</text>
</comment>
<dbReference type="Proteomes" id="UP000236630">
    <property type="component" value="Unassembled WGS sequence"/>
</dbReference>
<keyword evidence="2" id="KW-1185">Reference proteome</keyword>
<reference evidence="1 2" key="1">
    <citation type="journal article" date="2017" name="Front. Genet.">
        <title>Draft sequencing of the heterozygous diploid genome of Satsuma (Citrus unshiu Marc.) using a hybrid assembly approach.</title>
        <authorList>
            <person name="Shimizu T."/>
            <person name="Tanizawa Y."/>
            <person name="Mochizuki T."/>
            <person name="Nagasaki H."/>
            <person name="Yoshioka T."/>
            <person name="Toyoda A."/>
            <person name="Fujiyama A."/>
            <person name="Kaminuma E."/>
            <person name="Nakamura Y."/>
        </authorList>
    </citation>
    <scope>NUCLEOTIDE SEQUENCE [LARGE SCALE GENOMIC DNA]</scope>
    <source>
        <strain evidence="2">cv. Miyagawa wase</strain>
    </source>
</reference>
<accession>A0A2H5PRZ4</accession>